<feature type="region of interest" description="Disordered" evidence="1">
    <location>
        <begin position="1"/>
        <end position="73"/>
    </location>
</feature>
<dbReference type="AlphaFoldDB" id="A0AAN9UP24"/>
<reference evidence="2 3" key="1">
    <citation type="submission" date="2024-02" db="EMBL/GenBank/DDBJ databases">
        <title>De novo assembly and annotation of 12 fungi associated with fruit tree decline syndrome in Ontario, Canada.</title>
        <authorList>
            <person name="Sulman M."/>
            <person name="Ellouze W."/>
            <person name="Ilyukhin E."/>
        </authorList>
    </citation>
    <scope>NUCLEOTIDE SEQUENCE [LARGE SCALE GENOMIC DNA]</scope>
    <source>
        <strain evidence="2 3">M11/M66-122</strain>
    </source>
</reference>
<accession>A0AAN9UP24</accession>
<comment type="caution">
    <text evidence="2">The sequence shown here is derived from an EMBL/GenBank/DDBJ whole genome shotgun (WGS) entry which is preliminary data.</text>
</comment>
<organism evidence="2 3">
    <name type="scientific">Diatrype stigma</name>
    <dbReference type="NCBI Taxonomy" id="117547"/>
    <lineage>
        <taxon>Eukaryota</taxon>
        <taxon>Fungi</taxon>
        <taxon>Dikarya</taxon>
        <taxon>Ascomycota</taxon>
        <taxon>Pezizomycotina</taxon>
        <taxon>Sordariomycetes</taxon>
        <taxon>Xylariomycetidae</taxon>
        <taxon>Xylariales</taxon>
        <taxon>Diatrypaceae</taxon>
        <taxon>Diatrype</taxon>
    </lineage>
</organism>
<evidence type="ECO:0000313" key="2">
    <source>
        <dbReference type="EMBL" id="KAK7750222.1"/>
    </source>
</evidence>
<name>A0AAN9UP24_9PEZI</name>
<gene>
    <name evidence="2" type="ORF">SLS62_007852</name>
</gene>
<evidence type="ECO:0000256" key="1">
    <source>
        <dbReference type="SAM" id="MobiDB-lite"/>
    </source>
</evidence>
<dbReference type="EMBL" id="JAKJXP020000068">
    <property type="protein sequence ID" value="KAK7750222.1"/>
    <property type="molecule type" value="Genomic_DNA"/>
</dbReference>
<proteinExistence type="predicted"/>
<feature type="compositionally biased region" description="Polar residues" evidence="1">
    <location>
        <begin position="1"/>
        <end position="10"/>
    </location>
</feature>
<feature type="compositionally biased region" description="Basic and acidic residues" evidence="1">
    <location>
        <begin position="26"/>
        <end position="43"/>
    </location>
</feature>
<sequence length="421" mass="45807">MASSSDSSVPQAVADKLDDLENLEMSDPKMLELENNDTERLDATADPTVPSEQLPSREEKHTPSYPPVKKPIIIVSSSNPSMSRVVDRLDDLETLEMRNPKMRELEENDTERLDTPAGAAAAAAELAAAELAAADDYETGGSPFIEDYAEYHDSFIYPPAIRFPVPGTPWPRYGRVRPGTQGAASTRGAASASARAASAKKREEVEQMFQAMTPSSTPQYYFPPPPPMPVSMSTLRRLSQPQPLQRTQPTHVLVLPSNAAHLVPIVENHVQQDEDDINAVIKATSGSDSGGPFWDGRSRGVIPWATADCQAPASMYAVASGYPVRLAKKVLAIGPTAAHEPGEHQQQQQVVVPQIRPIDDVARALLEAWDELRRKLEGVRNIVQRTDMNGNAIVPPPDTYSTPDRRPSAVFWAGLSITPGP</sequence>
<dbReference type="Proteomes" id="UP001320420">
    <property type="component" value="Unassembled WGS sequence"/>
</dbReference>
<keyword evidence="3" id="KW-1185">Reference proteome</keyword>
<evidence type="ECO:0000313" key="3">
    <source>
        <dbReference type="Proteomes" id="UP001320420"/>
    </source>
</evidence>
<protein>
    <submittedName>
        <fullName evidence="2">Uncharacterized protein</fullName>
    </submittedName>
</protein>